<dbReference type="GO" id="GO:0019843">
    <property type="term" value="F:rRNA binding"/>
    <property type="evidence" value="ECO:0007669"/>
    <property type="project" value="UniProtKB-UniRule"/>
</dbReference>
<comment type="similarity">
    <text evidence="1 7 8">Belongs to the universal ribosomal protein uL22 family.</text>
</comment>
<gene>
    <name evidence="7" type="primary">rplV</name>
    <name evidence="12" type="ORF">A2870_00895</name>
</gene>
<dbReference type="NCBIfam" id="TIGR01044">
    <property type="entry name" value="rplV_bact"/>
    <property type="match status" value="1"/>
</dbReference>
<evidence type="ECO:0000256" key="9">
    <source>
        <dbReference type="RuleBase" id="RU004006"/>
    </source>
</evidence>
<comment type="caution">
    <text evidence="12">The sequence shown here is derived from an EMBL/GenBank/DDBJ whole genome shotgun (WGS) entry which is preliminary data.</text>
</comment>
<proteinExistence type="inferred from homology"/>
<dbReference type="Gene3D" id="3.90.470.10">
    <property type="entry name" value="Ribosomal protein L22/L17"/>
    <property type="match status" value="1"/>
</dbReference>
<evidence type="ECO:0000256" key="8">
    <source>
        <dbReference type="RuleBase" id="RU004005"/>
    </source>
</evidence>
<evidence type="ECO:0000256" key="11">
    <source>
        <dbReference type="SAM" id="MobiDB-lite"/>
    </source>
</evidence>
<dbReference type="CDD" id="cd00336">
    <property type="entry name" value="Ribosomal_L22"/>
    <property type="match status" value="1"/>
</dbReference>
<sequence>MQVIAKANNIRVSPEKVRLVVDQIKKMEPARSMVVLKLVHKSSAKPLIKVIGSAIANAKNNFGLDEQSLAFKSILVGIGPMFKRFQPVARGRAHSILKRTSHITVILEGEEKKKTEATKETKKLEEPKEKNGTKS</sequence>
<keyword evidence="3 7" id="KW-0694">RNA-binding</keyword>
<dbReference type="STRING" id="1797711.A2870_00895"/>
<evidence type="ECO:0000256" key="10">
    <source>
        <dbReference type="RuleBase" id="RU004008"/>
    </source>
</evidence>
<dbReference type="SUPFAM" id="SSF54843">
    <property type="entry name" value="Ribosomal protein L22"/>
    <property type="match status" value="1"/>
</dbReference>
<dbReference type="InterPro" id="IPR047867">
    <property type="entry name" value="Ribosomal_uL22_bac/org-type"/>
</dbReference>
<reference evidence="12 13" key="1">
    <citation type="journal article" date="2016" name="Nat. Commun.">
        <title>Thousands of microbial genomes shed light on interconnected biogeochemical processes in an aquifer system.</title>
        <authorList>
            <person name="Anantharaman K."/>
            <person name="Brown C.T."/>
            <person name="Hug L.A."/>
            <person name="Sharon I."/>
            <person name="Castelle C.J."/>
            <person name="Probst A.J."/>
            <person name="Thomas B.C."/>
            <person name="Singh A."/>
            <person name="Wilkins M.J."/>
            <person name="Karaoz U."/>
            <person name="Brodie E.L."/>
            <person name="Williams K.H."/>
            <person name="Hubbard S.S."/>
            <person name="Banfield J.F."/>
        </authorList>
    </citation>
    <scope>NUCLEOTIDE SEQUENCE [LARGE SCALE GENOMIC DNA]</scope>
</reference>
<dbReference type="InterPro" id="IPR036394">
    <property type="entry name" value="Ribosomal_uL22_sf"/>
</dbReference>
<keyword evidence="5 7" id="KW-0687">Ribonucleoprotein</keyword>
<dbReference type="EMBL" id="MFAZ01000043">
    <property type="protein sequence ID" value="OGD86414.1"/>
    <property type="molecule type" value="Genomic_DNA"/>
</dbReference>
<protein>
    <recommendedName>
        <fullName evidence="6 7">Large ribosomal subunit protein uL22</fullName>
    </recommendedName>
</protein>
<evidence type="ECO:0000256" key="6">
    <source>
        <dbReference type="ARBA" id="ARBA00035207"/>
    </source>
</evidence>
<name>A0A1F5G3M4_9BACT</name>
<dbReference type="GO" id="GO:0003735">
    <property type="term" value="F:structural constituent of ribosome"/>
    <property type="evidence" value="ECO:0007669"/>
    <property type="project" value="InterPro"/>
</dbReference>
<keyword evidence="4 7" id="KW-0689">Ribosomal protein</keyword>
<evidence type="ECO:0000313" key="12">
    <source>
        <dbReference type="EMBL" id="OGD86414.1"/>
    </source>
</evidence>
<evidence type="ECO:0000256" key="1">
    <source>
        <dbReference type="ARBA" id="ARBA00009451"/>
    </source>
</evidence>
<accession>A0A1F5G3M4</accession>
<dbReference type="InterPro" id="IPR005727">
    <property type="entry name" value="Ribosomal_uL22_bac/chlpt-type"/>
</dbReference>
<comment type="subunit">
    <text evidence="7 9">Part of the 50S ribosomal subunit.</text>
</comment>
<evidence type="ECO:0000256" key="3">
    <source>
        <dbReference type="ARBA" id="ARBA00022884"/>
    </source>
</evidence>
<dbReference type="HAMAP" id="MF_01331_B">
    <property type="entry name" value="Ribosomal_uL22_B"/>
    <property type="match status" value="1"/>
</dbReference>
<dbReference type="GO" id="GO:0022625">
    <property type="term" value="C:cytosolic large ribosomal subunit"/>
    <property type="evidence" value="ECO:0007669"/>
    <property type="project" value="TreeGrafter"/>
</dbReference>
<evidence type="ECO:0000313" key="13">
    <source>
        <dbReference type="Proteomes" id="UP000179102"/>
    </source>
</evidence>
<evidence type="ECO:0000256" key="5">
    <source>
        <dbReference type="ARBA" id="ARBA00023274"/>
    </source>
</evidence>
<dbReference type="PANTHER" id="PTHR13501">
    <property type="entry name" value="CHLOROPLAST 50S RIBOSOMAL PROTEIN L22-RELATED"/>
    <property type="match status" value="1"/>
</dbReference>
<dbReference type="GO" id="GO:0006412">
    <property type="term" value="P:translation"/>
    <property type="evidence" value="ECO:0007669"/>
    <property type="project" value="UniProtKB-UniRule"/>
</dbReference>
<dbReference type="PANTHER" id="PTHR13501:SF8">
    <property type="entry name" value="LARGE RIBOSOMAL SUBUNIT PROTEIN UL22M"/>
    <property type="match status" value="1"/>
</dbReference>
<comment type="function">
    <text evidence="7 10">This protein binds specifically to 23S rRNA; its binding is stimulated by other ribosomal proteins, e.g., L4, L17, and L20. It is important during the early stages of 50S assembly. It makes multiple contacts with different domains of the 23S rRNA in the assembled 50S subunit and ribosome.</text>
</comment>
<dbReference type="InterPro" id="IPR001063">
    <property type="entry name" value="Ribosomal_uL22"/>
</dbReference>
<organism evidence="12 13">
    <name type="scientific">Candidatus Curtissbacteria bacterium RIFCSPHIGHO2_01_FULL_41_11</name>
    <dbReference type="NCBI Taxonomy" id="1797711"/>
    <lineage>
        <taxon>Bacteria</taxon>
        <taxon>Candidatus Curtissiibacteriota</taxon>
    </lineage>
</organism>
<evidence type="ECO:0000256" key="7">
    <source>
        <dbReference type="HAMAP-Rule" id="MF_01331"/>
    </source>
</evidence>
<keyword evidence="2 7" id="KW-0699">rRNA-binding</keyword>
<dbReference type="AlphaFoldDB" id="A0A1F5G3M4"/>
<dbReference type="Pfam" id="PF00237">
    <property type="entry name" value="Ribosomal_L22"/>
    <property type="match status" value="1"/>
</dbReference>
<feature type="region of interest" description="Disordered" evidence="11">
    <location>
        <begin position="109"/>
        <end position="135"/>
    </location>
</feature>
<evidence type="ECO:0000256" key="2">
    <source>
        <dbReference type="ARBA" id="ARBA00022730"/>
    </source>
</evidence>
<dbReference type="Proteomes" id="UP000179102">
    <property type="component" value="Unassembled WGS sequence"/>
</dbReference>
<comment type="function">
    <text evidence="7">The globular domain of the protein is located near the polypeptide exit tunnel on the outside of the subunit, while an extended beta-hairpin is found that lines the wall of the exit tunnel in the center of the 70S ribosome.</text>
</comment>
<evidence type="ECO:0000256" key="4">
    <source>
        <dbReference type="ARBA" id="ARBA00022980"/>
    </source>
</evidence>